<evidence type="ECO:0000256" key="8">
    <source>
        <dbReference type="ARBA" id="ARBA00022833"/>
    </source>
</evidence>
<comment type="cofactor">
    <cofactor evidence="1 12">
        <name>Zn(2+)</name>
        <dbReference type="ChEBI" id="CHEBI:29105"/>
    </cofactor>
</comment>
<dbReference type="Gene3D" id="3.40.140.10">
    <property type="entry name" value="Cytidine Deaminase, domain 2"/>
    <property type="match status" value="1"/>
</dbReference>
<dbReference type="NCBIfam" id="NF004064">
    <property type="entry name" value="PRK05578.1"/>
    <property type="match status" value="1"/>
</dbReference>
<dbReference type="PANTHER" id="PTHR11644:SF2">
    <property type="entry name" value="CYTIDINE DEAMINASE"/>
    <property type="match status" value="1"/>
</dbReference>
<dbReference type="NCBIfam" id="TIGR01354">
    <property type="entry name" value="cyt_deam_tetra"/>
    <property type="match status" value="1"/>
</dbReference>
<comment type="caution">
    <text evidence="14">The sequence shown here is derived from an EMBL/GenBank/DDBJ whole genome shotgun (WGS) entry which is preliminary data.</text>
</comment>
<evidence type="ECO:0000256" key="3">
    <source>
        <dbReference type="ARBA" id="ARBA00006576"/>
    </source>
</evidence>
<dbReference type="CDD" id="cd01283">
    <property type="entry name" value="cytidine_deaminase"/>
    <property type="match status" value="1"/>
</dbReference>
<evidence type="ECO:0000256" key="9">
    <source>
        <dbReference type="ARBA" id="ARBA00032005"/>
    </source>
</evidence>
<evidence type="ECO:0000259" key="13">
    <source>
        <dbReference type="PROSITE" id="PS51747"/>
    </source>
</evidence>
<keyword evidence="7 12" id="KW-0378">Hydrolase</keyword>
<comment type="catalytic activity">
    <reaction evidence="11 12">
        <text>cytidine + H2O + H(+) = uridine + NH4(+)</text>
        <dbReference type="Rhea" id="RHEA:16069"/>
        <dbReference type="ChEBI" id="CHEBI:15377"/>
        <dbReference type="ChEBI" id="CHEBI:15378"/>
        <dbReference type="ChEBI" id="CHEBI:16704"/>
        <dbReference type="ChEBI" id="CHEBI:17562"/>
        <dbReference type="ChEBI" id="CHEBI:28938"/>
        <dbReference type="EC" id="3.5.4.5"/>
    </reaction>
</comment>
<comment type="similarity">
    <text evidence="3 12">Belongs to the cytidine and deoxycytidylate deaminase family.</text>
</comment>
<evidence type="ECO:0000256" key="11">
    <source>
        <dbReference type="ARBA" id="ARBA00049558"/>
    </source>
</evidence>
<proteinExistence type="inferred from homology"/>
<dbReference type="InterPro" id="IPR016193">
    <property type="entry name" value="Cytidine_deaminase-like"/>
</dbReference>
<dbReference type="RefSeq" id="WP_027952278.1">
    <property type="nucleotide sequence ID" value="NZ_JADU01000016.1"/>
</dbReference>
<evidence type="ECO:0000256" key="7">
    <source>
        <dbReference type="ARBA" id="ARBA00022801"/>
    </source>
</evidence>
<dbReference type="InterPro" id="IPR016192">
    <property type="entry name" value="APOBEC/CMP_deaminase_Zn-bd"/>
</dbReference>
<dbReference type="GO" id="GO:0004126">
    <property type="term" value="F:cytidine deaminase activity"/>
    <property type="evidence" value="ECO:0007669"/>
    <property type="project" value="UniProtKB-EC"/>
</dbReference>
<dbReference type="EC" id="3.5.4.5" evidence="4 12"/>
<keyword evidence="15" id="KW-1185">Reference proteome</keyword>
<organism evidence="14 15">
    <name type="scientific">Hallella seregens ATCC 51272</name>
    <dbReference type="NCBI Taxonomy" id="1336250"/>
    <lineage>
        <taxon>Bacteria</taxon>
        <taxon>Pseudomonadati</taxon>
        <taxon>Bacteroidota</taxon>
        <taxon>Bacteroidia</taxon>
        <taxon>Bacteroidales</taxon>
        <taxon>Prevotellaceae</taxon>
        <taxon>Hallella</taxon>
    </lineage>
</organism>
<evidence type="ECO:0000256" key="12">
    <source>
        <dbReference type="RuleBase" id="RU364006"/>
    </source>
</evidence>
<dbReference type="EMBL" id="JBHLZF010000002">
    <property type="protein sequence ID" value="MFB9897587.1"/>
    <property type="molecule type" value="Genomic_DNA"/>
</dbReference>
<gene>
    <name evidence="14" type="primary">cdd</name>
    <name evidence="14" type="ORF">ACFFK8_07205</name>
</gene>
<dbReference type="PANTHER" id="PTHR11644">
    <property type="entry name" value="CYTIDINE DEAMINASE"/>
    <property type="match status" value="1"/>
</dbReference>
<evidence type="ECO:0000256" key="10">
    <source>
        <dbReference type="ARBA" id="ARBA00049252"/>
    </source>
</evidence>
<protein>
    <recommendedName>
        <fullName evidence="5 12">Cytidine deaminase</fullName>
        <ecNumber evidence="4 12">3.5.4.5</ecNumber>
    </recommendedName>
    <alternativeName>
        <fullName evidence="9 12">Cytidine aminohydrolase</fullName>
    </alternativeName>
</protein>
<comment type="catalytic activity">
    <reaction evidence="10 12">
        <text>2'-deoxycytidine + H2O + H(+) = 2'-deoxyuridine + NH4(+)</text>
        <dbReference type="Rhea" id="RHEA:13433"/>
        <dbReference type="ChEBI" id="CHEBI:15377"/>
        <dbReference type="ChEBI" id="CHEBI:15378"/>
        <dbReference type="ChEBI" id="CHEBI:15698"/>
        <dbReference type="ChEBI" id="CHEBI:16450"/>
        <dbReference type="ChEBI" id="CHEBI:28938"/>
        <dbReference type="EC" id="3.5.4.5"/>
    </reaction>
</comment>
<evidence type="ECO:0000313" key="14">
    <source>
        <dbReference type="EMBL" id="MFB9897587.1"/>
    </source>
</evidence>
<evidence type="ECO:0000256" key="6">
    <source>
        <dbReference type="ARBA" id="ARBA00022723"/>
    </source>
</evidence>
<evidence type="ECO:0000313" key="15">
    <source>
        <dbReference type="Proteomes" id="UP001589688"/>
    </source>
</evidence>
<name>A0ABV5ZJN6_9BACT</name>
<dbReference type="InterPro" id="IPR050202">
    <property type="entry name" value="Cyt/Deoxycyt_deaminase"/>
</dbReference>
<dbReference type="PROSITE" id="PS00903">
    <property type="entry name" value="CYT_DCMP_DEAMINASES_1"/>
    <property type="match status" value="1"/>
</dbReference>
<feature type="domain" description="CMP/dCMP-type deaminase" evidence="13">
    <location>
        <begin position="20"/>
        <end position="156"/>
    </location>
</feature>
<keyword evidence="6 12" id="KW-0479">Metal-binding</keyword>
<keyword evidence="8 12" id="KW-0862">Zinc</keyword>
<dbReference type="InterPro" id="IPR002125">
    <property type="entry name" value="CMP_dCMP_dom"/>
</dbReference>
<evidence type="ECO:0000256" key="2">
    <source>
        <dbReference type="ARBA" id="ARBA00003949"/>
    </source>
</evidence>
<reference evidence="14 15" key="1">
    <citation type="submission" date="2024-09" db="EMBL/GenBank/DDBJ databases">
        <authorList>
            <person name="Sun Q."/>
            <person name="Mori K."/>
        </authorList>
    </citation>
    <scope>NUCLEOTIDE SEQUENCE [LARGE SCALE GENOMIC DNA]</scope>
    <source>
        <strain evidence="14 15">ATCC 51272</strain>
    </source>
</reference>
<dbReference type="InterPro" id="IPR006262">
    <property type="entry name" value="Cyt_deam_tetra"/>
</dbReference>
<dbReference type="Pfam" id="PF00383">
    <property type="entry name" value="dCMP_cyt_deam_1"/>
    <property type="match status" value="1"/>
</dbReference>
<evidence type="ECO:0000256" key="1">
    <source>
        <dbReference type="ARBA" id="ARBA00001947"/>
    </source>
</evidence>
<dbReference type="Proteomes" id="UP001589688">
    <property type="component" value="Unassembled WGS sequence"/>
</dbReference>
<evidence type="ECO:0000256" key="5">
    <source>
        <dbReference type="ARBA" id="ARBA00018266"/>
    </source>
</evidence>
<evidence type="ECO:0000256" key="4">
    <source>
        <dbReference type="ARBA" id="ARBA00012783"/>
    </source>
</evidence>
<dbReference type="SUPFAM" id="SSF53927">
    <property type="entry name" value="Cytidine deaminase-like"/>
    <property type="match status" value="1"/>
</dbReference>
<comment type="function">
    <text evidence="2 12">This enzyme scavenges exogenous and endogenous cytidine and 2'-deoxycytidine for UMP synthesis.</text>
</comment>
<sequence>MKKVNLNIHMEFCTLDELSEEEKTLVLRAAEATQNSYAKYSHFYVGAALLLANGQIVIGANQENAAFPSGLCAERTAIFAAQANYPDLPVRMLAIAASDDRGLRQEPVSPCGACRQVILEIEDRYQQPVEILLYGESGVYRIQSIKDLLPLSFVDANMH</sequence>
<accession>A0ABV5ZJN6</accession>
<dbReference type="PROSITE" id="PS51747">
    <property type="entry name" value="CYT_DCMP_DEAMINASES_2"/>
    <property type="match status" value="1"/>
</dbReference>